<keyword evidence="12" id="KW-1185">Reference proteome</keyword>
<dbReference type="GO" id="GO:0030134">
    <property type="term" value="C:COPII-coated ER to Golgi transport vesicle"/>
    <property type="evidence" value="ECO:0007669"/>
    <property type="project" value="TreeGrafter"/>
</dbReference>
<dbReference type="PANTHER" id="PTHR15858:SF0">
    <property type="entry name" value="IMMEDIATE EARLY RESPONSE 3-INTERACTING PROTEIN 1"/>
    <property type="match status" value="1"/>
</dbReference>
<name>A0A0V1AE42_9BILA</name>
<keyword evidence="6 10" id="KW-1133">Transmembrane helix</keyword>
<protein>
    <recommendedName>
        <fullName evidence="2">Immediate early response 3-interacting protein 1</fullName>
    </recommendedName>
</protein>
<comment type="caution">
    <text evidence="11">The sequence shown here is derived from an EMBL/GenBank/DDBJ whole genome shotgun (WGS) entry which is preliminary data.</text>
</comment>
<dbReference type="PANTHER" id="PTHR15858">
    <property type="entry name" value="IMMEDIATE EARLY RESPONSE 3-INTERACTING PROTEIN 1"/>
    <property type="match status" value="1"/>
</dbReference>
<dbReference type="GO" id="GO:0005789">
    <property type="term" value="C:endoplasmic reticulum membrane"/>
    <property type="evidence" value="ECO:0007669"/>
    <property type="project" value="TreeGrafter"/>
</dbReference>
<dbReference type="OrthoDB" id="15356at2759"/>
<evidence type="ECO:0000256" key="4">
    <source>
        <dbReference type="ARBA" id="ARBA00022692"/>
    </source>
</evidence>
<dbReference type="GO" id="GO:0015031">
    <property type="term" value="P:protein transport"/>
    <property type="evidence" value="ECO:0007669"/>
    <property type="project" value="UniProtKB-KW"/>
</dbReference>
<evidence type="ECO:0000256" key="9">
    <source>
        <dbReference type="ARBA" id="ARBA00045999"/>
    </source>
</evidence>
<evidence type="ECO:0000256" key="5">
    <source>
        <dbReference type="ARBA" id="ARBA00022927"/>
    </source>
</evidence>
<comment type="function">
    <text evidence="9">Regulator of endoplasmic reticulum secretion that acts as a key determinant of brain size. Required for secretion of extracellular matrix proteins. Required for correct brain development by depositing sufficient extracellular matrix proteins for tissue integrity and the proliferation of neural progenitors. Acts as a regulator of the unfolded protein response (UPR).</text>
</comment>
<reference evidence="11 12" key="1">
    <citation type="submission" date="2015-01" db="EMBL/GenBank/DDBJ databases">
        <title>Evolution of Trichinella species and genotypes.</title>
        <authorList>
            <person name="Korhonen P.K."/>
            <person name="Edoardo P."/>
            <person name="Giuseppe L.R."/>
            <person name="Gasser R.B."/>
        </authorList>
    </citation>
    <scope>NUCLEOTIDE SEQUENCE [LARGE SCALE GENOMIC DNA]</scope>
    <source>
        <strain evidence="11">ISS2496</strain>
    </source>
</reference>
<dbReference type="STRING" id="990121.A0A0V1AE42"/>
<dbReference type="Pfam" id="PF08571">
    <property type="entry name" value="Yos1"/>
    <property type="match status" value="1"/>
</dbReference>
<gene>
    <name evidence="11" type="primary">ier3ip1</name>
    <name evidence="11" type="ORF">T12_6939</name>
</gene>
<evidence type="ECO:0000256" key="8">
    <source>
        <dbReference type="ARBA" id="ARBA00024203"/>
    </source>
</evidence>
<organism evidence="11 12">
    <name type="scientific">Trichinella patagoniensis</name>
    <dbReference type="NCBI Taxonomy" id="990121"/>
    <lineage>
        <taxon>Eukaryota</taxon>
        <taxon>Metazoa</taxon>
        <taxon>Ecdysozoa</taxon>
        <taxon>Nematoda</taxon>
        <taxon>Enoplea</taxon>
        <taxon>Dorylaimia</taxon>
        <taxon>Trichinellida</taxon>
        <taxon>Trichinellidae</taxon>
        <taxon>Trichinella</taxon>
    </lineage>
</organism>
<evidence type="ECO:0000256" key="10">
    <source>
        <dbReference type="SAM" id="Phobius"/>
    </source>
</evidence>
<dbReference type="InterPro" id="IPR013880">
    <property type="entry name" value="Yos1"/>
</dbReference>
<accession>A0A0V1AE42</accession>
<comment type="subcellular location">
    <subcellularLocation>
        <location evidence="1">Membrane</location>
    </subcellularLocation>
</comment>
<dbReference type="GO" id="GO:0000139">
    <property type="term" value="C:Golgi membrane"/>
    <property type="evidence" value="ECO:0007669"/>
    <property type="project" value="TreeGrafter"/>
</dbReference>
<evidence type="ECO:0000256" key="2">
    <source>
        <dbReference type="ARBA" id="ARBA00016434"/>
    </source>
</evidence>
<feature type="transmembrane region" description="Helical" evidence="10">
    <location>
        <begin position="12"/>
        <end position="29"/>
    </location>
</feature>
<keyword evidence="7 10" id="KW-0472">Membrane</keyword>
<dbReference type="GO" id="GO:0006888">
    <property type="term" value="P:endoplasmic reticulum to Golgi vesicle-mediated transport"/>
    <property type="evidence" value="ECO:0007669"/>
    <property type="project" value="TreeGrafter"/>
</dbReference>
<comment type="similarity">
    <text evidence="8">Belongs to the YOS1 family.</text>
</comment>
<dbReference type="Proteomes" id="UP000054783">
    <property type="component" value="Unassembled WGS sequence"/>
</dbReference>
<evidence type="ECO:0000256" key="6">
    <source>
        <dbReference type="ARBA" id="ARBA00022989"/>
    </source>
</evidence>
<evidence type="ECO:0000256" key="1">
    <source>
        <dbReference type="ARBA" id="ARBA00004370"/>
    </source>
</evidence>
<evidence type="ECO:0000256" key="3">
    <source>
        <dbReference type="ARBA" id="ARBA00022448"/>
    </source>
</evidence>
<feature type="transmembrane region" description="Helical" evidence="10">
    <location>
        <begin position="35"/>
        <end position="54"/>
    </location>
</feature>
<keyword evidence="3" id="KW-0813">Transport</keyword>
<sequence length="109" mass="12300">MYSNINEVKFRNILIIVGVASLFSLNMYIFEEMAFGLYSLLESTILFVNALAVLNRDRFLRKIGLVPESKSGNDKLLGLANFIHSIQTVMRVPLIVVNSLLIVFKLCFG</sequence>
<keyword evidence="5" id="KW-0653">Protein transport</keyword>
<dbReference type="AlphaFoldDB" id="A0A0V1AE42"/>
<evidence type="ECO:0000313" key="12">
    <source>
        <dbReference type="Proteomes" id="UP000054783"/>
    </source>
</evidence>
<keyword evidence="4 10" id="KW-0812">Transmembrane</keyword>
<evidence type="ECO:0000313" key="11">
    <source>
        <dbReference type="EMBL" id="KRY22894.1"/>
    </source>
</evidence>
<dbReference type="EMBL" id="JYDQ01000006">
    <property type="protein sequence ID" value="KRY22894.1"/>
    <property type="molecule type" value="Genomic_DNA"/>
</dbReference>
<evidence type="ECO:0000256" key="7">
    <source>
        <dbReference type="ARBA" id="ARBA00023136"/>
    </source>
</evidence>
<proteinExistence type="inferred from homology"/>